<dbReference type="RefSeq" id="WP_047730021.1">
    <property type="nucleotide sequence ID" value="NZ_CAMIRD010000011.1"/>
</dbReference>
<dbReference type="EMBL" id="CP029449">
    <property type="protein sequence ID" value="AWL69893.1"/>
    <property type="molecule type" value="Genomic_DNA"/>
</dbReference>
<evidence type="ECO:0000256" key="1">
    <source>
        <dbReference type="ARBA" id="ARBA00022908"/>
    </source>
</evidence>
<dbReference type="GO" id="GO:0006310">
    <property type="term" value="P:DNA recombination"/>
    <property type="evidence" value="ECO:0007669"/>
    <property type="project" value="UniProtKB-KW"/>
</dbReference>
<dbReference type="GO" id="GO:0015074">
    <property type="term" value="P:DNA integration"/>
    <property type="evidence" value="ECO:0007669"/>
    <property type="project" value="UniProtKB-KW"/>
</dbReference>
<dbReference type="InterPro" id="IPR013762">
    <property type="entry name" value="Integrase-like_cat_sf"/>
</dbReference>
<dbReference type="PROSITE" id="PS51898">
    <property type="entry name" value="TYR_RECOMBINASE"/>
    <property type="match status" value="1"/>
</dbReference>
<gene>
    <name evidence="4" type="ORF">DKC05_20690</name>
</gene>
<accession>A0AB33FXY7</accession>
<dbReference type="Pfam" id="PF24624">
    <property type="entry name" value="Int_N"/>
    <property type="match status" value="1"/>
</dbReference>
<dbReference type="GO" id="GO:0003677">
    <property type="term" value="F:DNA binding"/>
    <property type="evidence" value="ECO:0007669"/>
    <property type="project" value="InterPro"/>
</dbReference>
<evidence type="ECO:0000313" key="5">
    <source>
        <dbReference type="Proteomes" id="UP000245399"/>
    </source>
</evidence>
<dbReference type="InterPro" id="IPR002104">
    <property type="entry name" value="Integrase_catalytic"/>
</dbReference>
<evidence type="ECO:0000256" key="2">
    <source>
        <dbReference type="ARBA" id="ARBA00023172"/>
    </source>
</evidence>
<evidence type="ECO:0000313" key="4">
    <source>
        <dbReference type="EMBL" id="AWL69893.1"/>
    </source>
</evidence>
<dbReference type="AlphaFoldDB" id="A0AB33FXY7"/>
<dbReference type="InterPro" id="IPR050090">
    <property type="entry name" value="Tyrosine_recombinase_XerCD"/>
</dbReference>
<feature type="domain" description="Tyr recombinase" evidence="3">
    <location>
        <begin position="171"/>
        <end position="330"/>
    </location>
</feature>
<dbReference type="PANTHER" id="PTHR30349">
    <property type="entry name" value="PHAGE INTEGRASE-RELATED"/>
    <property type="match status" value="1"/>
</dbReference>
<name>A0AB33FXY7_SERMA</name>
<dbReference type="PANTHER" id="PTHR30349:SF93">
    <property type="entry name" value="FELS-2 PROPHAGE PROTEIN"/>
    <property type="match status" value="1"/>
</dbReference>
<organism evidence="4 5">
    <name type="scientific">Serratia marcescens</name>
    <dbReference type="NCBI Taxonomy" id="615"/>
    <lineage>
        <taxon>Bacteria</taxon>
        <taxon>Pseudomonadati</taxon>
        <taxon>Pseudomonadota</taxon>
        <taxon>Gammaproteobacteria</taxon>
        <taxon>Enterobacterales</taxon>
        <taxon>Yersiniaceae</taxon>
        <taxon>Serratia</taxon>
    </lineage>
</organism>
<dbReference type="Gene3D" id="1.10.443.10">
    <property type="entry name" value="Intergrase catalytic core"/>
    <property type="match status" value="1"/>
</dbReference>
<protein>
    <submittedName>
        <fullName evidence="4">Site-specific integrase</fullName>
    </submittedName>
</protein>
<dbReference type="CDD" id="cd00796">
    <property type="entry name" value="INT_Rci_Hp1_C"/>
    <property type="match status" value="1"/>
</dbReference>
<keyword evidence="2" id="KW-0233">DNA recombination</keyword>
<proteinExistence type="predicted"/>
<dbReference type="SUPFAM" id="SSF56349">
    <property type="entry name" value="DNA breaking-rejoining enzymes"/>
    <property type="match status" value="1"/>
</dbReference>
<keyword evidence="1" id="KW-0229">DNA integration</keyword>
<evidence type="ECO:0000259" key="3">
    <source>
        <dbReference type="PROSITE" id="PS51898"/>
    </source>
</evidence>
<dbReference type="Pfam" id="PF00589">
    <property type="entry name" value="Phage_integrase"/>
    <property type="match status" value="2"/>
</dbReference>
<sequence>MTIRKLATGKWLCECYPNGRTGKRVRKQFATKGEAVAFENFTMEEVDNKPWLGEKVDRRRLSELISLWHSLYGQTLADPRRMSAKLKIICDGLGDPVAGEFSAADFTSYRERRLNGLVKLTDGTLLPKVKPRTVNLEQSNLSAVFGTLKKMGHWHAPNPLAGLPAFKIAESELSFLAPIEIKRLLDACEESLNPDLITVARICLATGARWSEAEGLSGHQVTKYRITYTKTKGKKNRTVPISQALYEEIPKKRGRLFSPCRKAFERALKRAGIELPEGQCTHVLRHTFASHFMMNGGNILVLRNILGHADIKMTMVYAHFAPDHLEDAATKNPLAGLNWHPKGGGKVAAENTNRY</sequence>
<dbReference type="InterPro" id="IPR057084">
    <property type="entry name" value="Int_N"/>
</dbReference>
<dbReference type="InterPro" id="IPR011010">
    <property type="entry name" value="DNA_brk_join_enz"/>
</dbReference>
<reference evidence="4 5" key="1">
    <citation type="submission" date="2018-05" db="EMBL/GenBank/DDBJ databases">
        <title>Klebsiella quasipneumonaiae provides a window into carbapenemase gene transfer, plasmid rearrangements and nosocomial acquisition from the hospital environment.</title>
        <authorList>
            <person name="Mathers A.J."/>
            <person name="Vegesana K."/>
            <person name="Stoesser N."/>
            <person name="Crook D."/>
            <person name="Vaughan A."/>
            <person name="Barry K."/>
            <person name="Parikh H."/>
            <person name="Sebra R."/>
            <person name="Kotay S."/>
            <person name="Walker A.S."/>
            <person name="Sheppard A.E."/>
        </authorList>
    </citation>
    <scope>NUCLEOTIDE SEQUENCE [LARGE SCALE GENOMIC DNA]</scope>
    <source>
        <strain evidence="4 5">CAV1761</strain>
    </source>
</reference>
<dbReference type="Proteomes" id="UP000245399">
    <property type="component" value="Chromosome"/>
</dbReference>